<name>A0A8E8FUE9_9MONO</name>
<sequence length="136" mass="14864">MSIIYGVFTVSQDIGSFRVAIRLPLYRHKNSPESLHQEHVKSAICAIVKNVDIIWGASPHLVITVDAETEDGLLKNLGLSRYAMMHSSSPRYVAPIGSQVSPLGVIGPHNPPLTAMFSRVDFGPDFLTGSNLIHLM</sequence>
<evidence type="ECO:0000313" key="1">
    <source>
        <dbReference type="EMBL" id="QWC36457.1"/>
    </source>
</evidence>
<accession>A0A8E8FUE9</accession>
<evidence type="ECO:0000313" key="2">
    <source>
        <dbReference type="Proteomes" id="UP001162096"/>
    </source>
</evidence>
<reference evidence="1" key="2">
    <citation type="journal article" date="2021" name="NPJ Biofilms Microbiomes">
        <title>Diversity and infectivity of the RNA virome among different cryptic species of an agriculturally important insect vector: whitefly Bemisia tabaci.</title>
        <authorList>
            <person name="Huang H.J."/>
            <person name="Ye Z.X."/>
            <person name="Wang X."/>
            <person name="Yan X.T."/>
            <person name="Zhang Y."/>
            <person name="He Y.J."/>
            <person name="Qi Y.H."/>
            <person name="Zhang X.D."/>
            <person name="Zhuo J.C."/>
            <person name="Lu G."/>
            <person name="Lu J.B."/>
            <person name="Mao Q.Z."/>
            <person name="Sun Z.T."/>
            <person name="Yan F."/>
            <person name="Chen J.P."/>
            <person name="Zhang C.X."/>
            <person name="Li J.M."/>
        </authorList>
    </citation>
    <scope>NUCLEOTIDE SEQUENCE</scope>
    <source>
        <strain evidence="1">ZJU-Q2</strain>
    </source>
</reference>
<dbReference type="KEGG" id="vg:80543812"/>
<reference evidence="1" key="1">
    <citation type="submission" date="2020-11" db="EMBL/GenBank/DDBJ databases">
        <authorList>
            <person name="Huang H.-J."/>
            <person name="Li J.-M."/>
        </authorList>
    </citation>
    <scope>NUCLEOTIDE SEQUENCE</scope>
    <source>
        <strain evidence="1">ZJU-Q2</strain>
    </source>
</reference>
<dbReference type="RefSeq" id="YP_010804971.1">
    <property type="nucleotide sequence ID" value="NC_077094.1"/>
</dbReference>
<keyword evidence="2" id="KW-1185">Reference proteome</keyword>
<protein>
    <submittedName>
        <fullName evidence="1">ORF3</fullName>
    </submittedName>
</protein>
<dbReference type="Proteomes" id="UP001162096">
    <property type="component" value="Segment"/>
</dbReference>
<organism evidence="1 2">
    <name type="scientific">Bemisia tabaci arlivirus 1</name>
    <dbReference type="NCBI Taxonomy" id="2840017"/>
    <lineage>
        <taxon>Viruses</taxon>
        <taxon>Riboviria</taxon>
        <taxon>Orthornavirae</taxon>
        <taxon>Negarnaviricota</taxon>
        <taxon>Haploviricotina</taxon>
        <taxon>Monjiviricetes</taxon>
        <taxon>Mononegavirales</taxon>
        <taxon>Lispiviridae</taxon>
        <taxon>Aleyavirus</taxon>
        <taxon>Aleyavirus fuyangense</taxon>
    </lineage>
</organism>
<dbReference type="GeneID" id="80543812"/>
<proteinExistence type="predicted"/>
<dbReference type="EMBL" id="MW256666">
    <property type="protein sequence ID" value="QWC36457.1"/>
    <property type="molecule type" value="Viral_cRNA"/>
</dbReference>